<name>A0A381VWY2_9ZZZZ</name>
<evidence type="ECO:0000313" key="1">
    <source>
        <dbReference type="EMBL" id="SVA44819.1"/>
    </source>
</evidence>
<organism evidence="1">
    <name type="scientific">marine metagenome</name>
    <dbReference type="NCBI Taxonomy" id="408172"/>
    <lineage>
        <taxon>unclassified sequences</taxon>
        <taxon>metagenomes</taxon>
        <taxon>ecological metagenomes</taxon>
    </lineage>
</organism>
<dbReference type="AlphaFoldDB" id="A0A381VWY2"/>
<protein>
    <submittedName>
        <fullName evidence="1">Uncharacterized protein</fullName>
    </submittedName>
</protein>
<sequence>MNSHDAQNDTMELIQSCDKTKLKPDDSLGKIIVRRISDIHKFNSSPNDGNMI</sequence>
<dbReference type="EMBL" id="UINC01010040">
    <property type="protein sequence ID" value="SVA44819.1"/>
    <property type="molecule type" value="Genomic_DNA"/>
</dbReference>
<gene>
    <name evidence="1" type="ORF">METZ01_LOCUS97673</name>
</gene>
<proteinExistence type="predicted"/>
<accession>A0A381VWY2</accession>
<reference evidence="1" key="1">
    <citation type="submission" date="2018-05" db="EMBL/GenBank/DDBJ databases">
        <authorList>
            <person name="Lanie J.A."/>
            <person name="Ng W.-L."/>
            <person name="Kazmierczak K.M."/>
            <person name="Andrzejewski T.M."/>
            <person name="Davidsen T.M."/>
            <person name="Wayne K.J."/>
            <person name="Tettelin H."/>
            <person name="Glass J.I."/>
            <person name="Rusch D."/>
            <person name="Podicherti R."/>
            <person name="Tsui H.-C.T."/>
            <person name="Winkler M.E."/>
        </authorList>
    </citation>
    <scope>NUCLEOTIDE SEQUENCE</scope>
</reference>